<gene>
    <name evidence="10" type="ORF">FGG08_000884</name>
</gene>
<evidence type="ECO:0000256" key="5">
    <source>
        <dbReference type="ARBA" id="ARBA00022833"/>
    </source>
</evidence>
<dbReference type="InterPro" id="IPR003000">
    <property type="entry name" value="Sirtuin"/>
</dbReference>
<evidence type="ECO:0000313" key="11">
    <source>
        <dbReference type="Proteomes" id="UP000698800"/>
    </source>
</evidence>
<feature type="active site" description="Proton acceptor" evidence="7">
    <location>
        <position position="306"/>
    </location>
</feature>
<dbReference type="GO" id="GO:0070403">
    <property type="term" value="F:NAD+ binding"/>
    <property type="evidence" value="ECO:0007669"/>
    <property type="project" value="InterPro"/>
</dbReference>
<keyword evidence="3" id="KW-0808">Transferase</keyword>
<dbReference type="GO" id="GO:0005634">
    <property type="term" value="C:nucleus"/>
    <property type="evidence" value="ECO:0007669"/>
    <property type="project" value="TreeGrafter"/>
</dbReference>
<dbReference type="PROSITE" id="PS50305">
    <property type="entry name" value="SIRTUIN"/>
    <property type="match status" value="1"/>
</dbReference>
<evidence type="ECO:0000313" key="10">
    <source>
        <dbReference type="EMBL" id="KAH0544958.1"/>
    </source>
</evidence>
<dbReference type="InterPro" id="IPR029035">
    <property type="entry name" value="DHS-like_NAD/FAD-binding_dom"/>
</dbReference>
<dbReference type="PANTHER" id="PTHR11085:SF9">
    <property type="entry name" value="NAD-DEPENDENT PROTEIN DEACETYLASE SIRTUIN-1"/>
    <property type="match status" value="1"/>
</dbReference>
<dbReference type="InterPro" id="IPR050134">
    <property type="entry name" value="NAD-dep_sirtuin_deacylases"/>
</dbReference>
<dbReference type="GO" id="GO:0046872">
    <property type="term" value="F:metal ion binding"/>
    <property type="evidence" value="ECO:0007669"/>
    <property type="project" value="UniProtKB-KW"/>
</dbReference>
<feature type="binding site" evidence="7">
    <location>
        <position position="314"/>
    </location>
    <ligand>
        <name>Zn(2+)</name>
        <dbReference type="ChEBI" id="CHEBI:29105"/>
    </ligand>
</feature>
<evidence type="ECO:0000256" key="7">
    <source>
        <dbReference type="PROSITE-ProRule" id="PRU00236"/>
    </source>
</evidence>
<comment type="similarity">
    <text evidence="2">Belongs to the sirtuin family. Class I subfamily.</text>
</comment>
<dbReference type="Gene3D" id="3.40.50.1220">
    <property type="entry name" value="TPP-binding domain"/>
    <property type="match status" value="1"/>
</dbReference>
<feature type="region of interest" description="Disordered" evidence="8">
    <location>
        <begin position="25"/>
        <end position="58"/>
    </location>
</feature>
<evidence type="ECO:0000256" key="2">
    <source>
        <dbReference type="ARBA" id="ARBA00006924"/>
    </source>
</evidence>
<sequence>MEPEGALTENPSLSMQNVEIIDVLSNEESSIDDATIREESARKDASEESDEDGEDDEIWESESLYADALEGLGDEQLSAGGETSQRDRMRWQSLTLSVGLEPGACTLEEAIAYRQEARMIGTVAQFVGNTVGTGAITAKKLCTAFGIRPPAFLEGAKDRAYDLLLYLGVTRELSKRNKLTQYNTMEDAMDLLRKSNNIIVITGAGISTSLGIPDFRSKETGLYSKIELHGLSDPQEVFDIGVFREEPGIFYEIAKDILPSTDKFSPTHAFIHLLQERNKLLTNYTQNIDNLEVKAGIREDKLIQCHGSFAFASCVKCGYRVPGEAIFEDLKAGRVARCPDCGSNKRKRGASQNKGKNKRSSGGDSDDDEEYDIPEPGVMKPDITFFGEELPHLFHDRLTKHDRDLVDLVIVIGTSLKVAPVSEVIGYLPSNVPQMYISRTPVNHINFDLDFLGDCDVVVAELCRRLNWDLEHEMIPKDQKIDVQLQDGFASRYTFKVIE</sequence>
<dbReference type="Pfam" id="PF02146">
    <property type="entry name" value="SIR2"/>
    <property type="match status" value="1"/>
</dbReference>
<dbReference type="InterPro" id="IPR026591">
    <property type="entry name" value="Sirtuin_cat_small_dom_sf"/>
</dbReference>
<evidence type="ECO:0000256" key="4">
    <source>
        <dbReference type="ARBA" id="ARBA00022723"/>
    </source>
</evidence>
<dbReference type="SUPFAM" id="SSF52467">
    <property type="entry name" value="DHS-like NAD/FAD-binding domain"/>
    <property type="match status" value="1"/>
</dbReference>
<evidence type="ECO:0000256" key="8">
    <source>
        <dbReference type="SAM" id="MobiDB-lite"/>
    </source>
</evidence>
<dbReference type="OrthoDB" id="420264at2759"/>
<comment type="caution">
    <text evidence="10">The sequence shown here is derived from an EMBL/GenBank/DDBJ whole genome shotgun (WGS) entry which is preliminary data.</text>
</comment>
<protein>
    <recommendedName>
        <fullName evidence="9">Deacetylase sirtuin-type domain-containing protein</fullName>
    </recommendedName>
</protein>
<keyword evidence="5 7" id="KW-0862">Zinc</keyword>
<dbReference type="Proteomes" id="UP000698800">
    <property type="component" value="Unassembled WGS sequence"/>
</dbReference>
<feature type="binding site" evidence="7">
    <location>
        <position position="338"/>
    </location>
    <ligand>
        <name>Zn(2+)</name>
        <dbReference type="ChEBI" id="CHEBI:29105"/>
    </ligand>
</feature>
<feature type="compositionally biased region" description="Acidic residues" evidence="8">
    <location>
        <begin position="47"/>
        <end position="58"/>
    </location>
</feature>
<name>A0A9P8IHK1_9PEZI</name>
<organism evidence="10 11">
    <name type="scientific">Glutinoglossum americanum</name>
    <dbReference type="NCBI Taxonomy" id="1670608"/>
    <lineage>
        <taxon>Eukaryota</taxon>
        <taxon>Fungi</taxon>
        <taxon>Dikarya</taxon>
        <taxon>Ascomycota</taxon>
        <taxon>Pezizomycotina</taxon>
        <taxon>Geoglossomycetes</taxon>
        <taxon>Geoglossales</taxon>
        <taxon>Geoglossaceae</taxon>
        <taxon>Glutinoglossum</taxon>
    </lineage>
</organism>
<dbReference type="Gene3D" id="3.30.1600.10">
    <property type="entry name" value="SIR2/SIRT2 'Small Domain"/>
    <property type="match status" value="1"/>
</dbReference>
<evidence type="ECO:0000256" key="3">
    <source>
        <dbReference type="ARBA" id="ARBA00022679"/>
    </source>
</evidence>
<accession>A0A9P8IHK1</accession>
<dbReference type="EMBL" id="JAGHQL010000011">
    <property type="protein sequence ID" value="KAH0544958.1"/>
    <property type="molecule type" value="Genomic_DNA"/>
</dbReference>
<dbReference type="AlphaFoldDB" id="A0A9P8IHK1"/>
<feature type="compositionally biased region" description="Basic and acidic residues" evidence="8">
    <location>
        <begin position="34"/>
        <end position="46"/>
    </location>
</feature>
<comment type="cofactor">
    <cofactor evidence="1">
        <name>Zn(2+)</name>
        <dbReference type="ChEBI" id="CHEBI:29105"/>
    </cofactor>
</comment>
<evidence type="ECO:0000256" key="6">
    <source>
        <dbReference type="ARBA" id="ARBA00023027"/>
    </source>
</evidence>
<feature type="binding site" evidence="7">
    <location>
        <position position="317"/>
    </location>
    <ligand>
        <name>Zn(2+)</name>
        <dbReference type="ChEBI" id="CHEBI:29105"/>
    </ligand>
</feature>
<evidence type="ECO:0000256" key="1">
    <source>
        <dbReference type="ARBA" id="ARBA00001947"/>
    </source>
</evidence>
<evidence type="ECO:0000259" key="9">
    <source>
        <dbReference type="PROSITE" id="PS50305"/>
    </source>
</evidence>
<feature type="binding site" evidence="7">
    <location>
        <position position="341"/>
    </location>
    <ligand>
        <name>Zn(2+)</name>
        <dbReference type="ChEBI" id="CHEBI:29105"/>
    </ligand>
</feature>
<feature type="region of interest" description="Disordered" evidence="8">
    <location>
        <begin position="341"/>
        <end position="374"/>
    </location>
</feature>
<keyword evidence="4 7" id="KW-0479">Metal-binding</keyword>
<dbReference type="GO" id="GO:0046970">
    <property type="term" value="F:histone H4K16 deacetylase activity, NAD-dependent"/>
    <property type="evidence" value="ECO:0007669"/>
    <property type="project" value="TreeGrafter"/>
</dbReference>
<dbReference type="PANTHER" id="PTHR11085">
    <property type="entry name" value="NAD-DEPENDENT PROTEIN DEACYLASE SIRTUIN-5, MITOCHONDRIAL-RELATED"/>
    <property type="match status" value="1"/>
</dbReference>
<proteinExistence type="inferred from homology"/>
<keyword evidence="6" id="KW-0520">NAD</keyword>
<dbReference type="InterPro" id="IPR026590">
    <property type="entry name" value="Ssirtuin_cat_dom"/>
</dbReference>
<keyword evidence="11" id="KW-1185">Reference proteome</keyword>
<feature type="compositionally biased region" description="Acidic residues" evidence="8">
    <location>
        <begin position="364"/>
        <end position="373"/>
    </location>
</feature>
<feature type="domain" description="Deacetylase sirtuin-type" evidence="9">
    <location>
        <begin position="178"/>
        <end position="469"/>
    </location>
</feature>
<reference evidence="10" key="1">
    <citation type="submission" date="2021-03" db="EMBL/GenBank/DDBJ databases">
        <title>Comparative genomics and phylogenomic investigation of the class Geoglossomycetes provide insights into ecological specialization and systematics.</title>
        <authorList>
            <person name="Melie T."/>
            <person name="Pirro S."/>
            <person name="Miller A.N."/>
            <person name="Quandt A."/>
        </authorList>
    </citation>
    <scope>NUCLEOTIDE SEQUENCE</scope>
    <source>
        <strain evidence="10">GBOQ0MN5Z8</strain>
    </source>
</reference>
<feature type="compositionally biased region" description="Basic residues" evidence="8">
    <location>
        <begin position="344"/>
        <end position="359"/>
    </location>
</feature>